<dbReference type="FunFam" id="3.30.70.270:FF:000026">
    <property type="entry name" value="Transposon Ty3-G Gag-Pol polyprotein"/>
    <property type="match status" value="1"/>
</dbReference>
<evidence type="ECO:0000256" key="6">
    <source>
        <dbReference type="ARBA" id="ARBA00022918"/>
    </source>
</evidence>
<dbReference type="Pfam" id="PF17917">
    <property type="entry name" value="RT_RNaseH"/>
    <property type="match status" value="1"/>
</dbReference>
<dbReference type="AlphaFoldDB" id="A0A2B4RHF7"/>
<reference evidence="9" key="1">
    <citation type="journal article" date="2017" name="bioRxiv">
        <title>Comparative analysis of the genomes of Stylophora pistillata and Acropora digitifera provides evidence for extensive differences between species of corals.</title>
        <authorList>
            <person name="Voolstra C.R."/>
            <person name="Li Y."/>
            <person name="Liew Y.J."/>
            <person name="Baumgarten S."/>
            <person name="Zoccola D."/>
            <person name="Flot J.-F."/>
            <person name="Tambutte S."/>
            <person name="Allemand D."/>
            <person name="Aranda M."/>
        </authorList>
    </citation>
    <scope>NUCLEOTIDE SEQUENCE [LARGE SCALE GENOMIC DNA]</scope>
</reference>
<organism evidence="8 9">
    <name type="scientific">Stylophora pistillata</name>
    <name type="common">Smooth cauliflower coral</name>
    <dbReference type="NCBI Taxonomy" id="50429"/>
    <lineage>
        <taxon>Eukaryota</taxon>
        <taxon>Metazoa</taxon>
        <taxon>Cnidaria</taxon>
        <taxon>Anthozoa</taxon>
        <taxon>Hexacorallia</taxon>
        <taxon>Scleractinia</taxon>
        <taxon>Astrocoeniina</taxon>
        <taxon>Pocilloporidae</taxon>
        <taxon>Stylophora</taxon>
    </lineage>
</organism>
<keyword evidence="5" id="KW-0378">Hydrolase</keyword>
<keyword evidence="4" id="KW-0255">Endonuclease</keyword>
<dbReference type="InterPro" id="IPR000477">
    <property type="entry name" value="RT_dom"/>
</dbReference>
<accession>A0A2B4RHF7</accession>
<sequence>MSTLPPFPSYDLSQNQGTLATRWIKYIARFCNLIVVLNVTNKKRQQALLLHYAGEEINDIVETLPDAVVGADEDRLEKTVTALTNHFTPRTNVVYEEYKFRQAKQDSGRRPRDLLPQPEIPITTCEFADADREIKSQIIELRSSSNKHRKAFSDPGITLDKECRSCGKLGHLESVCLSKPKARSHKQESRKTVSRLDEYLNESSDSDDENTFHLSIHSVNGKNKKQPLFKVKIKGTWLTLMADSGSRRGLQITSESTTQERHHDLGLGKLKDYQVHLHIDDGVQPSAQSHRRVPFHVRKQLEEQLKRDEQHGVIEYVDGPTPWVSPVVVAPKPKQLGKIRMCVDMRQANRAIQRERHITPTIKEIIADLNGTTVFSKLDLNQGYNQLELAPESRFITMFSPHVGLRRYTRLNFGIVCAAEIFQNALRETLSDIQGALNLSDDNSVHRKTQEVHDRVLRETFQRLREKGLTANRDKCKLSQHSLEFFGYVFSSKGISASPKKVKAITNLPAPTNVAKVRSLLGKANYCSRFILAYATLTQPLHELTQNNMPWEWSQRQDHALQQLKTVLMQAPVTAYFDPSRNTETELEALAVVWGCEYFHLYVYGKPVTAITDHKPLLAIYNKPRSKPPPRFERWTLRLQPYQVTVVYEQGEGKPADYMSRHPEKSTFSSSRQQRVAEEFVDYITHAAKPNALKLEDITQATMKDPTLLAVIDAVRAYNWFEPSKRPDINQNTYKALERTVIDLAHEGHQGITKTKSLLREKVWFPGINDTVEKKVKSCLACQVTTPETKCEPLNVSPLPEGPRQQISADFKELSGGGYLLVLNNDYSRYPIVEVMPSLSAPVVIPRLHKSRPPTLKHFETPEFDHRKITPTWPRANGEVERFTRTVKKTIEAANMDQRPWKEKLHKMLCNYRAIPHSSTGKPPAKDLFNRPMRVKIPNIPSSKEDPASIRHRDMLAKEKMKSYADRKAYVKPSNLMTGDKVLVRRDPSGINS</sequence>
<evidence type="ECO:0000256" key="3">
    <source>
        <dbReference type="ARBA" id="ARBA00022722"/>
    </source>
</evidence>
<dbReference type="InterPro" id="IPR036397">
    <property type="entry name" value="RNaseH_sf"/>
</dbReference>
<evidence type="ECO:0000256" key="1">
    <source>
        <dbReference type="ARBA" id="ARBA00022679"/>
    </source>
</evidence>
<evidence type="ECO:0000313" key="9">
    <source>
        <dbReference type="Proteomes" id="UP000225706"/>
    </source>
</evidence>
<dbReference type="InterPro" id="IPR050951">
    <property type="entry name" value="Retrovirus_Pol_polyprotein"/>
</dbReference>
<keyword evidence="9" id="KW-1185">Reference proteome</keyword>
<dbReference type="InterPro" id="IPR041588">
    <property type="entry name" value="Integrase_H2C2"/>
</dbReference>
<feature type="domain" description="Reverse transcriptase" evidence="7">
    <location>
        <begin position="311"/>
        <end position="490"/>
    </location>
</feature>
<dbReference type="GO" id="GO:0016787">
    <property type="term" value="F:hydrolase activity"/>
    <property type="evidence" value="ECO:0007669"/>
    <property type="project" value="UniProtKB-KW"/>
</dbReference>
<evidence type="ECO:0000259" key="7">
    <source>
        <dbReference type="PROSITE" id="PS50878"/>
    </source>
</evidence>
<dbReference type="InterPro" id="IPR043128">
    <property type="entry name" value="Rev_trsase/Diguanyl_cyclase"/>
</dbReference>
<dbReference type="GO" id="GO:0004519">
    <property type="term" value="F:endonuclease activity"/>
    <property type="evidence" value="ECO:0007669"/>
    <property type="project" value="UniProtKB-KW"/>
</dbReference>
<evidence type="ECO:0000256" key="4">
    <source>
        <dbReference type="ARBA" id="ARBA00022759"/>
    </source>
</evidence>
<protein>
    <submittedName>
        <fullName evidence="8">Transposon Ty3-I Gag-Pol polyprotein</fullName>
    </submittedName>
</protein>
<dbReference type="PANTHER" id="PTHR37984:SF11">
    <property type="entry name" value="INTEGRASE CATALYTIC DOMAIN-CONTAINING PROTEIN"/>
    <property type="match status" value="1"/>
</dbReference>
<dbReference type="InterPro" id="IPR043502">
    <property type="entry name" value="DNA/RNA_pol_sf"/>
</dbReference>
<evidence type="ECO:0000256" key="5">
    <source>
        <dbReference type="ARBA" id="ARBA00022801"/>
    </source>
</evidence>
<gene>
    <name evidence="8" type="primary">TY3B-I</name>
    <name evidence="8" type="ORF">AWC38_SpisGene20075</name>
</gene>
<dbReference type="InterPro" id="IPR041373">
    <property type="entry name" value="RT_RNaseH"/>
</dbReference>
<dbReference type="Gene3D" id="1.10.340.70">
    <property type="match status" value="1"/>
</dbReference>
<evidence type="ECO:0000256" key="2">
    <source>
        <dbReference type="ARBA" id="ARBA00022695"/>
    </source>
</evidence>
<dbReference type="Gene3D" id="3.10.10.10">
    <property type="entry name" value="HIV Type 1 Reverse Transcriptase, subunit A, domain 1"/>
    <property type="match status" value="1"/>
</dbReference>
<comment type="caution">
    <text evidence="8">The sequence shown here is derived from an EMBL/GenBank/DDBJ whole genome shotgun (WGS) entry which is preliminary data.</text>
</comment>
<dbReference type="SUPFAM" id="SSF56672">
    <property type="entry name" value="DNA/RNA polymerases"/>
    <property type="match status" value="1"/>
</dbReference>
<dbReference type="Pfam" id="PF00078">
    <property type="entry name" value="RVT_1"/>
    <property type="match status" value="1"/>
</dbReference>
<keyword evidence="1" id="KW-0808">Transferase</keyword>
<dbReference type="Pfam" id="PF17921">
    <property type="entry name" value="Integrase_H2C2"/>
    <property type="match status" value="1"/>
</dbReference>
<dbReference type="GO" id="GO:0003676">
    <property type="term" value="F:nucleic acid binding"/>
    <property type="evidence" value="ECO:0007669"/>
    <property type="project" value="InterPro"/>
</dbReference>
<proteinExistence type="predicted"/>
<dbReference type="Proteomes" id="UP000225706">
    <property type="component" value="Unassembled WGS sequence"/>
</dbReference>
<dbReference type="Gene3D" id="3.30.70.270">
    <property type="match status" value="2"/>
</dbReference>
<dbReference type="EMBL" id="LSMT01000620">
    <property type="protein sequence ID" value="PFX15705.1"/>
    <property type="molecule type" value="Genomic_DNA"/>
</dbReference>
<dbReference type="GO" id="GO:0003964">
    <property type="term" value="F:RNA-directed DNA polymerase activity"/>
    <property type="evidence" value="ECO:0007669"/>
    <property type="project" value="UniProtKB-KW"/>
</dbReference>
<name>A0A2B4RHF7_STYPI</name>
<dbReference type="InterPro" id="IPR012337">
    <property type="entry name" value="RNaseH-like_sf"/>
</dbReference>
<evidence type="ECO:0000313" key="8">
    <source>
        <dbReference type="EMBL" id="PFX15705.1"/>
    </source>
</evidence>
<dbReference type="CDD" id="cd01647">
    <property type="entry name" value="RT_LTR"/>
    <property type="match status" value="1"/>
</dbReference>
<keyword evidence="3" id="KW-0540">Nuclease</keyword>
<keyword evidence="2" id="KW-0548">Nucleotidyltransferase</keyword>
<dbReference type="SUPFAM" id="SSF53098">
    <property type="entry name" value="Ribonuclease H-like"/>
    <property type="match status" value="1"/>
</dbReference>
<dbReference type="PANTHER" id="PTHR37984">
    <property type="entry name" value="PROTEIN CBG26694"/>
    <property type="match status" value="1"/>
</dbReference>
<dbReference type="Gene3D" id="3.30.420.10">
    <property type="entry name" value="Ribonuclease H-like superfamily/Ribonuclease H"/>
    <property type="match status" value="1"/>
</dbReference>
<dbReference type="PROSITE" id="PS50878">
    <property type="entry name" value="RT_POL"/>
    <property type="match status" value="1"/>
</dbReference>
<dbReference type="OrthoDB" id="5989205at2759"/>
<keyword evidence="6" id="KW-0695">RNA-directed DNA polymerase</keyword>